<dbReference type="OrthoDB" id="9091488at2"/>
<dbReference type="Proteomes" id="UP000078116">
    <property type="component" value="Unassembled WGS sequence"/>
</dbReference>
<name>A0A1A9N940_9BURK</name>
<dbReference type="STRING" id="1462993.A6V36_09305"/>
<dbReference type="Gene3D" id="3.30.70.920">
    <property type="match status" value="1"/>
</dbReference>
<evidence type="ECO:0000313" key="5">
    <source>
        <dbReference type="EMBL" id="OAJ55009.1"/>
    </source>
</evidence>
<keyword evidence="2" id="KW-0238">DNA-binding</keyword>
<evidence type="ECO:0000313" key="6">
    <source>
        <dbReference type="EMBL" id="OAJ61191.1"/>
    </source>
</evidence>
<dbReference type="InterPro" id="IPR011008">
    <property type="entry name" value="Dimeric_a/b-barrel"/>
</dbReference>
<evidence type="ECO:0000256" key="3">
    <source>
        <dbReference type="ARBA" id="ARBA00023163"/>
    </source>
</evidence>
<dbReference type="PANTHER" id="PTHR30154:SF53">
    <property type="entry name" value="HTH-TYPE TRANSCRIPTIONAL REGULATOR LRPC"/>
    <property type="match status" value="1"/>
</dbReference>
<keyword evidence="1" id="KW-0805">Transcription regulation</keyword>
<dbReference type="RefSeq" id="WP_064270557.1">
    <property type="nucleotide sequence ID" value="NZ_LXJZ01000198.1"/>
</dbReference>
<dbReference type="Gene3D" id="1.10.10.10">
    <property type="entry name" value="Winged helix-like DNA-binding domain superfamily/Winged helix DNA-binding domain"/>
    <property type="match status" value="1"/>
</dbReference>
<dbReference type="SUPFAM" id="SSF46785">
    <property type="entry name" value="Winged helix' DNA-binding domain"/>
    <property type="match status" value="1"/>
</dbReference>
<dbReference type="AlphaFoldDB" id="A0A1A9N940"/>
<comment type="caution">
    <text evidence="6">The sequence shown here is derived from an EMBL/GenBank/DDBJ whole genome shotgun (WGS) entry which is preliminary data.</text>
</comment>
<reference evidence="7 8" key="1">
    <citation type="submission" date="2016-04" db="EMBL/GenBank/DDBJ databases">
        <title>Reclassification of Paraburkholderia panaciterrae (Farh et al. 2015) Dobritsa &amp; Samadpour 2016 as a later homotypic synonym of Paraburkholderia ginsengiterrae (Farh et al. 2015) Dobritsa &amp; Samadpour 2016.</title>
        <authorList>
            <person name="Dobritsa A.P."/>
            <person name="Kutumbaka K."/>
            <person name="Samadpour M."/>
        </authorList>
    </citation>
    <scope>NUCLEOTIDE SEQUENCE [LARGE SCALE GENOMIC DNA]</scope>
    <source>
        <strain evidence="6 8">DCY85</strain>
        <strain evidence="5 7">DCY85-1</strain>
    </source>
</reference>
<protein>
    <submittedName>
        <fullName evidence="6">Transcriptional regulator</fullName>
    </submittedName>
</protein>
<accession>A0A1A9N940</accession>
<dbReference type="InterPro" id="IPR019887">
    <property type="entry name" value="Tscrpt_reg_AsnC/Lrp_C"/>
</dbReference>
<dbReference type="PANTHER" id="PTHR30154">
    <property type="entry name" value="LEUCINE-RESPONSIVE REGULATORY PROTEIN"/>
    <property type="match status" value="1"/>
</dbReference>
<dbReference type="InterPro" id="IPR036390">
    <property type="entry name" value="WH_DNA-bd_sf"/>
</dbReference>
<dbReference type="EMBL" id="LXKA01000221">
    <property type="protein sequence ID" value="OAJ61191.1"/>
    <property type="molecule type" value="Genomic_DNA"/>
</dbReference>
<evidence type="ECO:0000259" key="4">
    <source>
        <dbReference type="PROSITE" id="PS50956"/>
    </source>
</evidence>
<feature type="domain" description="HTH asnC-type" evidence="4">
    <location>
        <begin position="9"/>
        <end position="70"/>
    </location>
</feature>
<dbReference type="EMBL" id="LXJZ01000198">
    <property type="protein sequence ID" value="OAJ55009.1"/>
    <property type="molecule type" value="Genomic_DNA"/>
</dbReference>
<keyword evidence="7" id="KW-1185">Reference proteome</keyword>
<organism evidence="6 8">
    <name type="scientific">Paraburkholderia ginsengiterrae</name>
    <dbReference type="NCBI Taxonomy" id="1462993"/>
    <lineage>
        <taxon>Bacteria</taxon>
        <taxon>Pseudomonadati</taxon>
        <taxon>Pseudomonadota</taxon>
        <taxon>Betaproteobacteria</taxon>
        <taxon>Burkholderiales</taxon>
        <taxon>Burkholderiaceae</taxon>
        <taxon>Paraburkholderia</taxon>
    </lineage>
</organism>
<dbReference type="GO" id="GO:0043200">
    <property type="term" value="P:response to amino acid"/>
    <property type="evidence" value="ECO:0007669"/>
    <property type="project" value="TreeGrafter"/>
</dbReference>
<dbReference type="GO" id="GO:0043565">
    <property type="term" value="F:sequence-specific DNA binding"/>
    <property type="evidence" value="ECO:0007669"/>
    <property type="project" value="InterPro"/>
</dbReference>
<gene>
    <name evidence="5" type="ORF">A6V36_09305</name>
    <name evidence="6" type="ORF">A6V37_03635</name>
</gene>
<dbReference type="Pfam" id="PF13404">
    <property type="entry name" value="HTH_AsnC-type"/>
    <property type="match status" value="1"/>
</dbReference>
<evidence type="ECO:0000256" key="2">
    <source>
        <dbReference type="ARBA" id="ARBA00023125"/>
    </source>
</evidence>
<dbReference type="PRINTS" id="PR00033">
    <property type="entry name" value="HTHASNC"/>
</dbReference>
<evidence type="ECO:0000313" key="7">
    <source>
        <dbReference type="Proteomes" id="UP000077961"/>
    </source>
</evidence>
<dbReference type="InterPro" id="IPR036388">
    <property type="entry name" value="WH-like_DNA-bd_sf"/>
</dbReference>
<keyword evidence="3" id="KW-0804">Transcription</keyword>
<sequence>MENTDRNFLDAIDLKLVKILLQDGRAPYKSLAAEVGLTAPACAERVRRLKERGVIKGYRAEVDWTRLGFPINAVIRIGASAEGGTRLLKTFRETPNVVEVLRVTGADSYIVHVLARSSAELEAVIDRIGSFGTITTSLVLSIPVPAGERVSQVLQADAAPHAGTA</sequence>
<dbReference type="GO" id="GO:0005829">
    <property type="term" value="C:cytosol"/>
    <property type="evidence" value="ECO:0007669"/>
    <property type="project" value="TreeGrafter"/>
</dbReference>
<dbReference type="InterPro" id="IPR000485">
    <property type="entry name" value="AsnC-type_HTH_dom"/>
</dbReference>
<dbReference type="SUPFAM" id="SSF54909">
    <property type="entry name" value="Dimeric alpha+beta barrel"/>
    <property type="match status" value="1"/>
</dbReference>
<dbReference type="Pfam" id="PF01037">
    <property type="entry name" value="AsnC_trans_reg"/>
    <property type="match status" value="1"/>
</dbReference>
<dbReference type="Proteomes" id="UP000077961">
    <property type="component" value="Unassembled WGS sequence"/>
</dbReference>
<evidence type="ECO:0000313" key="8">
    <source>
        <dbReference type="Proteomes" id="UP000078116"/>
    </source>
</evidence>
<dbReference type="PROSITE" id="PS50956">
    <property type="entry name" value="HTH_ASNC_2"/>
    <property type="match status" value="1"/>
</dbReference>
<evidence type="ECO:0000256" key="1">
    <source>
        <dbReference type="ARBA" id="ARBA00023015"/>
    </source>
</evidence>
<proteinExistence type="predicted"/>
<dbReference type="InterPro" id="IPR019888">
    <property type="entry name" value="Tscrpt_reg_AsnC-like"/>
</dbReference>
<dbReference type="SMART" id="SM00344">
    <property type="entry name" value="HTH_ASNC"/>
    <property type="match status" value="1"/>
</dbReference>